<dbReference type="GO" id="GO:0005524">
    <property type="term" value="F:ATP binding"/>
    <property type="evidence" value="ECO:0007669"/>
    <property type="project" value="UniProtKB-KW"/>
</dbReference>
<protein>
    <recommendedName>
        <fullName evidence="7">Chromosomal replication initiator protein DnaA</fullName>
    </recommendedName>
</protein>
<evidence type="ECO:0000256" key="2">
    <source>
        <dbReference type="ARBA" id="ARBA00022705"/>
    </source>
</evidence>
<comment type="function">
    <text evidence="7">Plays an essential role in the initiation and regulation of chromosomal replication. ATP-DnaA binds to the origin of replication (oriC) to initiate formation of the DNA replication initiation complex once per cell cycle. Binds the DnaA box (a 9 base pair repeat at the origin) and separates the double-stranded (ds)DNA. Forms a right-handed helical filament on oriC DNA; dsDNA binds to the exterior of the filament while single-stranded (ss)DNA is stabiized in the filament's interior. The ATP-DnaA-oriC complex binds and stabilizes one strand of the AT-rich DNA unwinding element (DUE), permitting loading of DNA polymerase. After initiation quickly degrades to an ADP-DnaA complex that is not apt for DNA replication. Binds acidic phospholipids.</text>
</comment>
<dbReference type="CDD" id="cd06571">
    <property type="entry name" value="Bac_DnaA_C"/>
    <property type="match status" value="1"/>
</dbReference>
<gene>
    <name evidence="11" type="primary">dnaA_2</name>
    <name evidence="11" type="ORF">Poly41_16380</name>
</gene>
<keyword evidence="2 7" id="KW-0235">DNA replication</keyword>
<dbReference type="PANTHER" id="PTHR30050:SF2">
    <property type="entry name" value="CHROMOSOMAL REPLICATION INITIATOR PROTEIN DNAA"/>
    <property type="match status" value="1"/>
</dbReference>
<dbReference type="Pfam" id="PF00308">
    <property type="entry name" value="Bac_DnaA"/>
    <property type="match status" value="1"/>
</dbReference>
<dbReference type="GO" id="GO:0006275">
    <property type="term" value="P:regulation of DNA replication"/>
    <property type="evidence" value="ECO:0007669"/>
    <property type="project" value="InterPro"/>
</dbReference>
<dbReference type="CDD" id="cd00009">
    <property type="entry name" value="AAA"/>
    <property type="match status" value="1"/>
</dbReference>
<evidence type="ECO:0000256" key="7">
    <source>
        <dbReference type="RuleBase" id="RU000577"/>
    </source>
</evidence>
<feature type="domain" description="Chromosomal replication initiator DnaA C-terminal" evidence="10">
    <location>
        <begin position="286"/>
        <end position="355"/>
    </location>
</feature>
<dbReference type="GO" id="GO:0006270">
    <property type="term" value="P:DNA replication initiation"/>
    <property type="evidence" value="ECO:0007669"/>
    <property type="project" value="InterPro"/>
</dbReference>
<evidence type="ECO:0000256" key="5">
    <source>
        <dbReference type="ARBA" id="ARBA00023121"/>
    </source>
</evidence>
<keyword evidence="12" id="KW-1185">Reference proteome</keyword>
<evidence type="ECO:0000256" key="3">
    <source>
        <dbReference type="ARBA" id="ARBA00022741"/>
    </source>
</evidence>
<sequence>MTASTLTTVPVTGRLDANSEVVAFPLERPLLKARRRSATGTASPLVLPYFLAGPENRLAAYVARQEASLFELGNPVLFVGPTGSGKTSLALHLAVRYANQLGWTDVNSVVHCPAIDFARRYADAVAADVLASLREEIEQAPVLILDDLQLITTKHAAQDELALRIDARVEARLPTLLTCRRLPTEVRGLRPSLVSRSIPGLTVPIHCPGPSTRPIVLRELAMQHGLDLDASMYGMLEEGLDKTAPVRALAAVMKQIDLWCRMKNRPPCCEAVEAAIQSVSSGQPISIAKITNTVARHFRHRASDLRSSSRKQHWVRARSLAMLLARRLTSLSMNDIGEYFGGRDHTTVLHAIRKTDELLLRDADLRLAADELTEKLSA</sequence>
<dbReference type="GO" id="GO:0005886">
    <property type="term" value="C:plasma membrane"/>
    <property type="evidence" value="ECO:0007669"/>
    <property type="project" value="TreeGrafter"/>
</dbReference>
<evidence type="ECO:0000256" key="8">
    <source>
        <dbReference type="RuleBase" id="RU004227"/>
    </source>
</evidence>
<proteinExistence type="inferred from homology"/>
<dbReference type="AlphaFoldDB" id="A0A5C6DTW9"/>
<dbReference type="SMART" id="SM00382">
    <property type="entry name" value="AAA"/>
    <property type="match status" value="1"/>
</dbReference>
<feature type="domain" description="AAA+ ATPase" evidence="9">
    <location>
        <begin position="72"/>
        <end position="175"/>
    </location>
</feature>
<dbReference type="PANTHER" id="PTHR30050">
    <property type="entry name" value="CHROMOSOMAL REPLICATION INITIATOR PROTEIN DNAA"/>
    <property type="match status" value="1"/>
</dbReference>
<keyword evidence="6 7" id="KW-0238">DNA-binding</keyword>
<keyword evidence="3 7" id="KW-0547">Nucleotide-binding</keyword>
<dbReference type="InterPro" id="IPR013159">
    <property type="entry name" value="DnaA_C"/>
</dbReference>
<comment type="similarity">
    <text evidence="8">Belongs to the DnaA family.</text>
</comment>
<evidence type="ECO:0000259" key="9">
    <source>
        <dbReference type="SMART" id="SM00382"/>
    </source>
</evidence>
<evidence type="ECO:0000256" key="1">
    <source>
        <dbReference type="ARBA" id="ARBA00022490"/>
    </source>
</evidence>
<dbReference type="SMART" id="SM00760">
    <property type="entry name" value="Bac_DnaA_C"/>
    <property type="match status" value="1"/>
</dbReference>
<comment type="caution">
    <text evidence="11">The sequence shown here is derived from an EMBL/GenBank/DDBJ whole genome shotgun (WGS) entry which is preliminary data.</text>
</comment>
<dbReference type="InterPro" id="IPR010921">
    <property type="entry name" value="Trp_repressor/repl_initiator"/>
</dbReference>
<name>A0A5C6DTW9_9BACT</name>
<keyword evidence="1" id="KW-0963">Cytoplasm</keyword>
<evidence type="ECO:0000313" key="12">
    <source>
        <dbReference type="Proteomes" id="UP000319143"/>
    </source>
</evidence>
<dbReference type="EMBL" id="SJPV01000002">
    <property type="protein sequence ID" value="TWU40803.1"/>
    <property type="molecule type" value="Genomic_DNA"/>
</dbReference>
<evidence type="ECO:0000259" key="10">
    <source>
        <dbReference type="SMART" id="SM00760"/>
    </source>
</evidence>
<dbReference type="Gene3D" id="3.40.50.300">
    <property type="entry name" value="P-loop containing nucleotide triphosphate hydrolases"/>
    <property type="match status" value="1"/>
</dbReference>
<dbReference type="Gene3D" id="1.10.1750.10">
    <property type="match status" value="1"/>
</dbReference>
<dbReference type="Pfam" id="PF08299">
    <property type="entry name" value="Bac_DnaA_C"/>
    <property type="match status" value="1"/>
</dbReference>
<organism evidence="11 12">
    <name type="scientific">Novipirellula artificiosorum</name>
    <dbReference type="NCBI Taxonomy" id="2528016"/>
    <lineage>
        <taxon>Bacteria</taxon>
        <taxon>Pseudomonadati</taxon>
        <taxon>Planctomycetota</taxon>
        <taxon>Planctomycetia</taxon>
        <taxon>Pirellulales</taxon>
        <taxon>Pirellulaceae</taxon>
        <taxon>Novipirellula</taxon>
    </lineage>
</organism>
<dbReference type="InterPro" id="IPR003593">
    <property type="entry name" value="AAA+_ATPase"/>
</dbReference>
<dbReference type="InterPro" id="IPR013317">
    <property type="entry name" value="DnaA_dom"/>
</dbReference>
<dbReference type="SUPFAM" id="SSF48295">
    <property type="entry name" value="TrpR-like"/>
    <property type="match status" value="1"/>
</dbReference>
<dbReference type="InterPro" id="IPR020591">
    <property type="entry name" value="Chromosome_initiator_DnaA-like"/>
</dbReference>
<dbReference type="PRINTS" id="PR00051">
    <property type="entry name" value="DNAA"/>
</dbReference>
<keyword evidence="4 7" id="KW-0067">ATP-binding</keyword>
<dbReference type="Proteomes" id="UP000319143">
    <property type="component" value="Unassembled WGS sequence"/>
</dbReference>
<reference evidence="11 12" key="1">
    <citation type="submission" date="2019-02" db="EMBL/GenBank/DDBJ databases">
        <title>Deep-cultivation of Planctomycetes and their phenomic and genomic characterization uncovers novel biology.</title>
        <authorList>
            <person name="Wiegand S."/>
            <person name="Jogler M."/>
            <person name="Boedeker C."/>
            <person name="Pinto D."/>
            <person name="Vollmers J."/>
            <person name="Rivas-Marin E."/>
            <person name="Kohn T."/>
            <person name="Peeters S.H."/>
            <person name="Heuer A."/>
            <person name="Rast P."/>
            <person name="Oberbeckmann S."/>
            <person name="Bunk B."/>
            <person name="Jeske O."/>
            <person name="Meyerdierks A."/>
            <person name="Storesund J.E."/>
            <person name="Kallscheuer N."/>
            <person name="Luecker S."/>
            <person name="Lage O.M."/>
            <person name="Pohl T."/>
            <person name="Merkel B.J."/>
            <person name="Hornburger P."/>
            <person name="Mueller R.-W."/>
            <person name="Bruemmer F."/>
            <person name="Labrenz M."/>
            <person name="Spormann A.M."/>
            <person name="Op Den Camp H."/>
            <person name="Overmann J."/>
            <person name="Amann R."/>
            <person name="Jetten M.S.M."/>
            <person name="Mascher T."/>
            <person name="Medema M.H."/>
            <person name="Devos D.P."/>
            <person name="Kaster A.-K."/>
            <person name="Ovreas L."/>
            <person name="Rohde M."/>
            <person name="Galperin M.Y."/>
            <person name="Jogler C."/>
        </authorList>
    </citation>
    <scope>NUCLEOTIDE SEQUENCE [LARGE SCALE GENOMIC DNA]</scope>
    <source>
        <strain evidence="11 12">Poly41</strain>
    </source>
</reference>
<evidence type="ECO:0000313" key="11">
    <source>
        <dbReference type="EMBL" id="TWU40803.1"/>
    </source>
</evidence>
<keyword evidence="5" id="KW-0446">Lipid-binding</keyword>
<dbReference type="RefSeq" id="WP_231615502.1">
    <property type="nucleotide sequence ID" value="NZ_SJPV01000002.1"/>
</dbReference>
<evidence type="ECO:0000256" key="4">
    <source>
        <dbReference type="ARBA" id="ARBA00022840"/>
    </source>
</evidence>
<dbReference type="InterPro" id="IPR027417">
    <property type="entry name" value="P-loop_NTPase"/>
</dbReference>
<dbReference type="GO" id="GO:0008289">
    <property type="term" value="F:lipid binding"/>
    <property type="evidence" value="ECO:0007669"/>
    <property type="project" value="UniProtKB-KW"/>
</dbReference>
<dbReference type="GO" id="GO:0003688">
    <property type="term" value="F:DNA replication origin binding"/>
    <property type="evidence" value="ECO:0007669"/>
    <property type="project" value="TreeGrafter"/>
</dbReference>
<dbReference type="SUPFAM" id="SSF52540">
    <property type="entry name" value="P-loop containing nucleoside triphosphate hydrolases"/>
    <property type="match status" value="1"/>
</dbReference>
<accession>A0A5C6DTW9</accession>
<evidence type="ECO:0000256" key="6">
    <source>
        <dbReference type="ARBA" id="ARBA00023125"/>
    </source>
</evidence>